<feature type="region of interest" description="Disordered" evidence="2">
    <location>
        <begin position="33"/>
        <end position="52"/>
    </location>
</feature>
<dbReference type="PANTHER" id="PTHR31005:SF8">
    <property type="entry name" value="DUF4139 DOMAIN-CONTAINING PROTEIN"/>
    <property type="match status" value="1"/>
</dbReference>
<gene>
    <name evidence="4" type="ORF">LEP1GSC188_2241</name>
</gene>
<dbReference type="InterPro" id="IPR025554">
    <property type="entry name" value="DUF4140"/>
</dbReference>
<dbReference type="PANTHER" id="PTHR31005">
    <property type="entry name" value="DUF4139 DOMAIN-CONTAINING PROTEIN"/>
    <property type="match status" value="1"/>
</dbReference>
<dbReference type="InterPro" id="IPR011935">
    <property type="entry name" value="CHP02231"/>
</dbReference>
<evidence type="ECO:0000259" key="3">
    <source>
        <dbReference type="Pfam" id="PF13600"/>
    </source>
</evidence>
<dbReference type="EMBL" id="AHOR02000031">
    <property type="protein sequence ID" value="EMF81775.1"/>
    <property type="molecule type" value="Genomic_DNA"/>
</dbReference>
<evidence type="ECO:0000256" key="1">
    <source>
        <dbReference type="SAM" id="Coils"/>
    </source>
</evidence>
<dbReference type="Proteomes" id="UP000011770">
    <property type="component" value="Unassembled WGS sequence"/>
</dbReference>
<organism evidence="4 5">
    <name type="scientific">Leptospira weilii serovar Topaz str. LT2116</name>
    <dbReference type="NCBI Taxonomy" id="1088540"/>
    <lineage>
        <taxon>Bacteria</taxon>
        <taxon>Pseudomonadati</taxon>
        <taxon>Spirochaetota</taxon>
        <taxon>Spirochaetia</taxon>
        <taxon>Leptospirales</taxon>
        <taxon>Leptospiraceae</taxon>
        <taxon>Leptospira</taxon>
    </lineage>
</organism>
<feature type="coiled-coil region" evidence="1">
    <location>
        <begin position="131"/>
        <end position="158"/>
    </location>
</feature>
<comment type="caution">
    <text evidence="4">The sequence shown here is derived from an EMBL/GenBank/DDBJ whole genome shotgun (WGS) entry which is preliminary data.</text>
</comment>
<evidence type="ECO:0000313" key="4">
    <source>
        <dbReference type="EMBL" id="EMF81775.1"/>
    </source>
</evidence>
<name>M3GZ57_9LEPT</name>
<protein>
    <submittedName>
        <fullName evidence="4">PF13600 domain protein</fullName>
    </submittedName>
</protein>
<dbReference type="AlphaFoldDB" id="M3GZ57"/>
<sequence length="256" mass="29787">MRQPILPLRIEKKLFLNLILIFLILTAPAKSQDEPEARDQDTNGERISTVTEKTDPSRIQSVVLYSSFAYVTRSLRTKIKAGSSEIYLGEIPDRVSERTISVRFPDSSKKIKIRGIRGRIRVERKARTKEIASLLKRQEILNDRIEFLSSEIQELIEEEKTIVKISPVIKKDPAPQEEIADPEFLSGFQKQYQEYLNQLSLLRRKKLEVLDQIREESLVVDASLDHLGRLEAKQKKKSILRLKRRRIRKLRSNINT</sequence>
<reference evidence="4 5" key="1">
    <citation type="submission" date="2013-01" db="EMBL/GenBank/DDBJ databases">
        <authorList>
            <person name="Harkins D.M."/>
            <person name="Durkin A.S."/>
            <person name="Brinkac L.M."/>
            <person name="Haft D.H."/>
            <person name="Selengut J.D."/>
            <person name="Sanka R."/>
            <person name="DePew J."/>
            <person name="Purushe J."/>
            <person name="Tulsiani S.M."/>
            <person name="Graham G.C."/>
            <person name="Burns M.-A."/>
            <person name="Dohnt M.F."/>
            <person name="Smythe L.D."/>
            <person name="McKay D.B."/>
            <person name="Craig S.B."/>
            <person name="Vinetz J.M."/>
            <person name="Sutton G.G."/>
            <person name="Nierman W.C."/>
            <person name="Fouts D.E."/>
        </authorList>
    </citation>
    <scope>NUCLEOTIDE SEQUENCE [LARGE SCALE GENOMIC DNA]</scope>
    <source>
        <strain evidence="4 5">LT2116</strain>
    </source>
</reference>
<evidence type="ECO:0000313" key="5">
    <source>
        <dbReference type="Proteomes" id="UP000011770"/>
    </source>
</evidence>
<accession>M3GZ57</accession>
<keyword evidence="1" id="KW-0175">Coiled coil</keyword>
<feature type="domain" description="DUF4140" evidence="3">
    <location>
        <begin position="62"/>
        <end position="160"/>
    </location>
</feature>
<dbReference type="Pfam" id="PF13600">
    <property type="entry name" value="DUF4140"/>
    <property type="match status" value="1"/>
</dbReference>
<evidence type="ECO:0000256" key="2">
    <source>
        <dbReference type="SAM" id="MobiDB-lite"/>
    </source>
</evidence>
<proteinExistence type="predicted"/>
<feature type="compositionally biased region" description="Basic and acidic residues" evidence="2">
    <location>
        <begin position="33"/>
        <end position="44"/>
    </location>
</feature>